<gene>
    <name evidence="1" type="primary">ALDH3A2</name>
    <name evidence="1" type="ORF">DSO57_1018719</name>
</gene>
<comment type="caution">
    <text evidence="1">The sequence shown here is derived from an EMBL/GenBank/DDBJ whole genome shotgun (WGS) entry which is preliminary data.</text>
</comment>
<proteinExistence type="predicted"/>
<name>A0ACC2RIZ9_9FUNG</name>
<keyword evidence="2" id="KW-1185">Reference proteome</keyword>
<dbReference type="Proteomes" id="UP001165960">
    <property type="component" value="Unassembled WGS sequence"/>
</dbReference>
<sequence length="541" mass="60344">MSSSQAETFMNGFPKHFERLPKIDLPAYTETKIEDIFDIHEKLATSWKSGKTRPLEYRKEQMAALYNGIIEDAPLIVEALARDFKSVFEAALEVQLVLHELKDFLENFEAWLAPVSVARPISIIMDSAKIVYEPFGVILGISPWNFPFSLAMIPAIGAIASGNCFVFKPSEMSPNTSAIISLLVSKYLDPDCFSVINGDKEVTTKALELKWDFISYTGSSSVGRVVLAAAAKHLTPTLLELGGKSPAYIDDETCDLRIAARRIVWAKFFNAGQICITVDYIICRPSVREKLEKILQEEIIGFYTNETEDNPDWPLIVNERHAQRIVSNIPTENSPAGSGRVVYGGKYDVSKRYIGPTIVTEVDPHNAPLMQSEIFGPILPIVTMENEDEAIEYITSKDKPLAFYVFSDNSKLIEKMTTQISSGGVCINDTLMHHNLNTLPFGGVGESGMGSCHGRHSIEQFSHKKSIYQANNYRQMENVMKVRYPGSKLHEALPILFPHNLYSYLPESGFATRTYNSALSTMRLTSSVVSFLYGDSKGPDE</sequence>
<keyword evidence="1" id="KW-0560">Oxidoreductase</keyword>
<dbReference type="EC" id="1.2.1.-" evidence="1"/>
<reference evidence="1" key="1">
    <citation type="submission" date="2022-04" db="EMBL/GenBank/DDBJ databases">
        <title>Genome of the entomopathogenic fungus Entomophthora muscae.</title>
        <authorList>
            <person name="Elya C."/>
            <person name="Lovett B.R."/>
            <person name="Lee E."/>
            <person name="Macias A.M."/>
            <person name="Hajek A.E."/>
            <person name="De Bivort B.L."/>
            <person name="Kasson M.T."/>
            <person name="De Fine Licht H.H."/>
            <person name="Stajich J.E."/>
        </authorList>
    </citation>
    <scope>NUCLEOTIDE SEQUENCE</scope>
    <source>
        <strain evidence="1">Berkeley</strain>
    </source>
</reference>
<evidence type="ECO:0000313" key="1">
    <source>
        <dbReference type="EMBL" id="KAJ9049991.1"/>
    </source>
</evidence>
<accession>A0ACC2RIZ9</accession>
<evidence type="ECO:0000313" key="2">
    <source>
        <dbReference type="Proteomes" id="UP001165960"/>
    </source>
</evidence>
<protein>
    <submittedName>
        <fullName evidence="1">Aldehyde dehydrogenase 3, member A2</fullName>
        <ecNumber evidence="1">1.2.1.-</ecNumber>
    </submittedName>
</protein>
<organism evidence="1 2">
    <name type="scientific">Entomophthora muscae</name>
    <dbReference type="NCBI Taxonomy" id="34485"/>
    <lineage>
        <taxon>Eukaryota</taxon>
        <taxon>Fungi</taxon>
        <taxon>Fungi incertae sedis</taxon>
        <taxon>Zoopagomycota</taxon>
        <taxon>Entomophthoromycotina</taxon>
        <taxon>Entomophthoromycetes</taxon>
        <taxon>Entomophthorales</taxon>
        <taxon>Entomophthoraceae</taxon>
        <taxon>Entomophthora</taxon>
    </lineage>
</organism>
<dbReference type="EMBL" id="QTSX02007182">
    <property type="protein sequence ID" value="KAJ9049991.1"/>
    <property type="molecule type" value="Genomic_DNA"/>
</dbReference>